<dbReference type="AlphaFoldDB" id="A0A318HWT3"/>
<evidence type="ECO:0008006" key="3">
    <source>
        <dbReference type="Google" id="ProtNLM"/>
    </source>
</evidence>
<keyword evidence="2" id="KW-1185">Reference proteome</keyword>
<reference evidence="1 2" key="2">
    <citation type="submission" date="2018-06" db="EMBL/GenBank/DDBJ databases">
        <title>Sequencing of bacterial isolates from soil warming experiment in Harvard Forest, Massachusetts, USA.</title>
        <authorList>
            <person name="Deangelis K.PhD."/>
        </authorList>
    </citation>
    <scope>NUCLEOTIDE SEQUENCE [LARGE SCALE GENOMIC DNA]</scope>
    <source>
        <strain evidence="1 2">GAS496</strain>
    </source>
</reference>
<protein>
    <recommendedName>
        <fullName evidence="3">Antibiotic biosynthesis monooxygenase</fullName>
    </recommendedName>
</protein>
<gene>
    <name evidence="1" type="ORF">C8E89_101400</name>
</gene>
<sequence length="94" mass="10403">MAILHIEHEISDLGTWLEAFQRFAPAREAAGVRQTAVFQPSDDPHYIVINLTFETVDAATNFRTFLHDVIWKSPEASPALVGAPTARVLTEVSV</sequence>
<evidence type="ECO:0000313" key="2">
    <source>
        <dbReference type="Proteomes" id="UP000247781"/>
    </source>
</evidence>
<name>A0A318HWT3_9MYCO</name>
<dbReference type="RefSeq" id="WP_110314376.1">
    <property type="nucleotide sequence ID" value="NZ_QJJU01000001.1"/>
</dbReference>
<accession>A0A318HWT3</accession>
<dbReference type="Proteomes" id="UP000247781">
    <property type="component" value="Unassembled WGS sequence"/>
</dbReference>
<comment type="caution">
    <text evidence="1">The sequence shown here is derived from an EMBL/GenBank/DDBJ whole genome shotgun (WGS) entry which is preliminary data.</text>
</comment>
<evidence type="ECO:0000313" key="1">
    <source>
        <dbReference type="EMBL" id="PXX13247.1"/>
    </source>
</evidence>
<dbReference type="EMBL" id="QJJU01000001">
    <property type="protein sequence ID" value="PXX13247.1"/>
    <property type="molecule type" value="Genomic_DNA"/>
</dbReference>
<organism evidence="1 2">
    <name type="scientific">Mycolicibacterium moriokaense</name>
    <dbReference type="NCBI Taxonomy" id="39691"/>
    <lineage>
        <taxon>Bacteria</taxon>
        <taxon>Bacillati</taxon>
        <taxon>Actinomycetota</taxon>
        <taxon>Actinomycetes</taxon>
        <taxon>Mycobacteriales</taxon>
        <taxon>Mycobacteriaceae</taxon>
        <taxon>Mycolicibacterium</taxon>
    </lineage>
</organism>
<proteinExistence type="predicted"/>
<reference evidence="2" key="1">
    <citation type="submission" date="2018-05" db="EMBL/GenBank/DDBJ databases">
        <authorList>
            <person name="Deangelis K."/>
            <person name="Huntemann M."/>
            <person name="Clum A."/>
            <person name="Pillay M."/>
            <person name="Palaniappan K."/>
            <person name="Varghese N."/>
            <person name="Mikhailova N."/>
            <person name="Stamatis D."/>
            <person name="Reddy T."/>
            <person name="Daum C."/>
            <person name="Shapiro N."/>
            <person name="Ivanova N."/>
            <person name="Kyrpides N."/>
            <person name="Woyke T."/>
        </authorList>
    </citation>
    <scope>NUCLEOTIDE SEQUENCE [LARGE SCALE GENOMIC DNA]</scope>
    <source>
        <strain evidence="2">GAS496</strain>
    </source>
</reference>
<dbReference type="OrthoDB" id="4578588at2"/>